<reference evidence="1 2" key="1">
    <citation type="submission" date="2021-06" db="EMBL/GenBank/DDBJ databases">
        <authorList>
            <person name="Palmer J.M."/>
        </authorList>
    </citation>
    <scope>NUCLEOTIDE SEQUENCE [LARGE SCALE GENOMIC DNA]</scope>
    <source>
        <strain evidence="1 2">XC_2019</strain>
        <tissue evidence="1">Muscle</tissue>
    </source>
</reference>
<dbReference type="EMBL" id="JAHRIN010061004">
    <property type="protein sequence ID" value="MEQ2213101.1"/>
    <property type="molecule type" value="Genomic_DNA"/>
</dbReference>
<sequence>MGQVCRVCLQGVYIGHSVPSLRLVLLVDLQTMRASFKENIQVQDSRLCYKTTLLGRPGRGHPQVQLTHTSSLYTPAELSVESICTHTQVYACICVSIPPHLLLLALSECLKRRFASVVSPSS</sequence>
<proteinExistence type="predicted"/>
<evidence type="ECO:0000313" key="2">
    <source>
        <dbReference type="Proteomes" id="UP001434883"/>
    </source>
</evidence>
<dbReference type="Proteomes" id="UP001434883">
    <property type="component" value="Unassembled WGS sequence"/>
</dbReference>
<protein>
    <submittedName>
        <fullName evidence="1">Uncharacterized protein</fullName>
    </submittedName>
</protein>
<keyword evidence="2" id="KW-1185">Reference proteome</keyword>
<name>A0ABV0RYY1_9TELE</name>
<accession>A0ABV0RYY1</accession>
<comment type="caution">
    <text evidence="1">The sequence shown here is derived from an EMBL/GenBank/DDBJ whole genome shotgun (WGS) entry which is preliminary data.</text>
</comment>
<organism evidence="1 2">
    <name type="scientific">Xenoophorus captivus</name>
    <dbReference type="NCBI Taxonomy" id="1517983"/>
    <lineage>
        <taxon>Eukaryota</taxon>
        <taxon>Metazoa</taxon>
        <taxon>Chordata</taxon>
        <taxon>Craniata</taxon>
        <taxon>Vertebrata</taxon>
        <taxon>Euteleostomi</taxon>
        <taxon>Actinopterygii</taxon>
        <taxon>Neopterygii</taxon>
        <taxon>Teleostei</taxon>
        <taxon>Neoteleostei</taxon>
        <taxon>Acanthomorphata</taxon>
        <taxon>Ovalentaria</taxon>
        <taxon>Atherinomorphae</taxon>
        <taxon>Cyprinodontiformes</taxon>
        <taxon>Goodeidae</taxon>
        <taxon>Xenoophorus</taxon>
    </lineage>
</organism>
<evidence type="ECO:0000313" key="1">
    <source>
        <dbReference type="EMBL" id="MEQ2213101.1"/>
    </source>
</evidence>
<gene>
    <name evidence="1" type="ORF">XENOCAPTIV_009837</name>
</gene>